<evidence type="ECO:0000313" key="2">
    <source>
        <dbReference type="Proteomes" id="UP000569951"/>
    </source>
</evidence>
<name>A0A841HUD1_9DEIO</name>
<dbReference type="AlphaFoldDB" id="A0A841HUD1"/>
<dbReference type="EMBL" id="JACHHG010000002">
    <property type="protein sequence ID" value="MBB6097051.1"/>
    <property type="molecule type" value="Genomic_DNA"/>
</dbReference>
<sequence>MRITVTVSANDHQIPDGIVMTEEALEELTEDVAFRLAEQLSMQFSGHEVEVEVGDRSGVRVEADDMRAEHSDVDDLEDLEGDIEEQVMSLLERTWENTDWGQFSDQV</sequence>
<protein>
    <submittedName>
        <fullName evidence="1">Uncharacterized protein</fullName>
    </submittedName>
</protein>
<comment type="caution">
    <text evidence="1">The sequence shown here is derived from an EMBL/GenBank/DDBJ whole genome shotgun (WGS) entry which is preliminary data.</text>
</comment>
<keyword evidence="2" id="KW-1185">Reference proteome</keyword>
<organism evidence="1 2">
    <name type="scientific">Deinobacterium chartae</name>
    <dbReference type="NCBI Taxonomy" id="521158"/>
    <lineage>
        <taxon>Bacteria</taxon>
        <taxon>Thermotogati</taxon>
        <taxon>Deinococcota</taxon>
        <taxon>Deinococci</taxon>
        <taxon>Deinococcales</taxon>
        <taxon>Deinococcaceae</taxon>
        <taxon>Deinobacterium</taxon>
    </lineage>
</organism>
<reference evidence="1 2" key="1">
    <citation type="submission" date="2020-08" db="EMBL/GenBank/DDBJ databases">
        <title>Genomic Encyclopedia of Type Strains, Phase IV (KMG-IV): sequencing the most valuable type-strain genomes for metagenomic binning, comparative biology and taxonomic classification.</title>
        <authorList>
            <person name="Goeker M."/>
        </authorList>
    </citation>
    <scope>NUCLEOTIDE SEQUENCE [LARGE SCALE GENOMIC DNA]</scope>
    <source>
        <strain evidence="1 2">DSM 21458</strain>
    </source>
</reference>
<accession>A0A841HUD1</accession>
<dbReference type="RefSeq" id="WP_183984125.1">
    <property type="nucleotide sequence ID" value="NZ_JACHHG010000002.1"/>
</dbReference>
<dbReference type="Proteomes" id="UP000569951">
    <property type="component" value="Unassembled WGS sequence"/>
</dbReference>
<gene>
    <name evidence="1" type="ORF">HNR42_000465</name>
</gene>
<evidence type="ECO:0000313" key="1">
    <source>
        <dbReference type="EMBL" id="MBB6097051.1"/>
    </source>
</evidence>
<proteinExistence type="predicted"/>